<evidence type="ECO:0000256" key="1">
    <source>
        <dbReference type="ARBA" id="ARBA00004194"/>
    </source>
</evidence>
<feature type="region of interest" description="Disordered" evidence="5">
    <location>
        <begin position="315"/>
        <end position="338"/>
    </location>
</feature>
<dbReference type="AlphaFoldDB" id="A0AAW1XZX8"/>
<dbReference type="Proteomes" id="UP001457282">
    <property type="component" value="Unassembled WGS sequence"/>
</dbReference>
<comment type="caution">
    <text evidence="7">The sequence shown here is derived from an EMBL/GenBank/DDBJ whole genome shotgun (WGS) entry which is preliminary data.</text>
</comment>
<sequence>MKTTTATTTTTTTTTANTKLILLHPSSNFHKPNPNGHGGAASASHRLWLLFFFTFFTLAFALTLFNTTLPNPTTITPTSTIPLPPSIADALLHYAISSNTSSASHMSLSEITAISTALNHCSPRCNFLVFGLTHESLLWHALNLNGRTVFLDESEFLISKFEQSHPHHGIEAYDMSFTTNVNDFKSLLSVTKSQVQNECRPVQNLLFSDCKLGINDMPNHIYQVPWDVILVDGPRGYSPTSPGRMAPIFTAGVLARSKRDGGAKTHVFVHDFSREVEKISSEEFLCQENLVQTVDFLGHFVVEKVEDDGFEYCRNSTSSSLSLSESSGNEDVDDDEDD</sequence>
<dbReference type="NCBIfam" id="TIGR01627">
    <property type="entry name" value="A_thal_3515"/>
    <property type="match status" value="1"/>
</dbReference>
<keyword evidence="2 6" id="KW-0812">Transmembrane</keyword>
<name>A0AAW1XZX8_RUBAR</name>
<keyword evidence="3 6" id="KW-1133">Transmembrane helix</keyword>
<dbReference type="Pfam" id="PF21729">
    <property type="entry name" value="IRX15_IRX15L_GXM"/>
    <property type="match status" value="1"/>
</dbReference>
<keyword evidence="4 6" id="KW-0472">Membrane</keyword>
<dbReference type="InterPro" id="IPR006514">
    <property type="entry name" value="IRX15/GXM/AGM"/>
</dbReference>
<feature type="transmembrane region" description="Helical" evidence="6">
    <location>
        <begin position="47"/>
        <end position="65"/>
    </location>
</feature>
<feature type="compositionally biased region" description="Low complexity" evidence="5">
    <location>
        <begin position="316"/>
        <end position="327"/>
    </location>
</feature>
<reference evidence="7 8" key="1">
    <citation type="journal article" date="2023" name="G3 (Bethesda)">
        <title>A chromosome-length genome assembly and annotation of blackberry (Rubus argutus, cv. 'Hillquist').</title>
        <authorList>
            <person name="Bruna T."/>
            <person name="Aryal R."/>
            <person name="Dudchenko O."/>
            <person name="Sargent D.J."/>
            <person name="Mead D."/>
            <person name="Buti M."/>
            <person name="Cavallini A."/>
            <person name="Hytonen T."/>
            <person name="Andres J."/>
            <person name="Pham M."/>
            <person name="Weisz D."/>
            <person name="Mascagni F."/>
            <person name="Usai G."/>
            <person name="Natali L."/>
            <person name="Bassil N."/>
            <person name="Fernandez G.E."/>
            <person name="Lomsadze A."/>
            <person name="Armour M."/>
            <person name="Olukolu B."/>
            <person name="Poorten T."/>
            <person name="Britton C."/>
            <person name="Davik J."/>
            <person name="Ashrafi H."/>
            <person name="Aiden E.L."/>
            <person name="Borodovsky M."/>
            <person name="Worthington M."/>
        </authorList>
    </citation>
    <scope>NUCLEOTIDE SEQUENCE [LARGE SCALE GENOMIC DNA]</scope>
    <source>
        <strain evidence="7">PI 553951</strain>
    </source>
</reference>
<accession>A0AAW1XZX8</accession>
<gene>
    <name evidence="7" type="ORF">M0R45_007723</name>
</gene>
<protein>
    <recommendedName>
        <fullName evidence="9">Polysaccharide biosynthesis domain-containing protein</fullName>
    </recommendedName>
</protein>
<dbReference type="GO" id="GO:0000139">
    <property type="term" value="C:Golgi membrane"/>
    <property type="evidence" value="ECO:0007669"/>
    <property type="project" value="UniProtKB-SubCell"/>
</dbReference>
<dbReference type="GO" id="GO:0045492">
    <property type="term" value="P:xylan biosynthetic process"/>
    <property type="evidence" value="ECO:0007669"/>
    <property type="project" value="InterPro"/>
</dbReference>
<evidence type="ECO:0000256" key="2">
    <source>
        <dbReference type="ARBA" id="ARBA00022692"/>
    </source>
</evidence>
<dbReference type="EMBL" id="JBEDUW010000002">
    <property type="protein sequence ID" value="KAK9942033.1"/>
    <property type="molecule type" value="Genomic_DNA"/>
</dbReference>
<keyword evidence="8" id="KW-1185">Reference proteome</keyword>
<evidence type="ECO:0000313" key="7">
    <source>
        <dbReference type="EMBL" id="KAK9942033.1"/>
    </source>
</evidence>
<feature type="compositionally biased region" description="Acidic residues" evidence="5">
    <location>
        <begin position="328"/>
        <end position="338"/>
    </location>
</feature>
<evidence type="ECO:0000256" key="4">
    <source>
        <dbReference type="ARBA" id="ARBA00023136"/>
    </source>
</evidence>
<dbReference type="PANTHER" id="PTHR31444">
    <property type="entry name" value="OS11G0490100 PROTEIN"/>
    <property type="match status" value="1"/>
</dbReference>
<comment type="subcellular location">
    <subcellularLocation>
        <location evidence="1">Golgi apparatus membrane</location>
        <topology evidence="1">Single-pass membrane protein</topology>
    </subcellularLocation>
</comment>
<evidence type="ECO:0000256" key="5">
    <source>
        <dbReference type="SAM" id="MobiDB-lite"/>
    </source>
</evidence>
<organism evidence="7 8">
    <name type="scientific">Rubus argutus</name>
    <name type="common">Southern blackberry</name>
    <dbReference type="NCBI Taxonomy" id="59490"/>
    <lineage>
        <taxon>Eukaryota</taxon>
        <taxon>Viridiplantae</taxon>
        <taxon>Streptophyta</taxon>
        <taxon>Embryophyta</taxon>
        <taxon>Tracheophyta</taxon>
        <taxon>Spermatophyta</taxon>
        <taxon>Magnoliopsida</taxon>
        <taxon>eudicotyledons</taxon>
        <taxon>Gunneridae</taxon>
        <taxon>Pentapetalae</taxon>
        <taxon>rosids</taxon>
        <taxon>fabids</taxon>
        <taxon>Rosales</taxon>
        <taxon>Rosaceae</taxon>
        <taxon>Rosoideae</taxon>
        <taxon>Rosoideae incertae sedis</taxon>
        <taxon>Rubus</taxon>
    </lineage>
</organism>
<evidence type="ECO:0000256" key="6">
    <source>
        <dbReference type="SAM" id="Phobius"/>
    </source>
</evidence>
<evidence type="ECO:0000256" key="3">
    <source>
        <dbReference type="ARBA" id="ARBA00022989"/>
    </source>
</evidence>
<evidence type="ECO:0008006" key="9">
    <source>
        <dbReference type="Google" id="ProtNLM"/>
    </source>
</evidence>
<proteinExistence type="predicted"/>
<evidence type="ECO:0000313" key="8">
    <source>
        <dbReference type="Proteomes" id="UP001457282"/>
    </source>
</evidence>